<dbReference type="InterPro" id="IPR023213">
    <property type="entry name" value="CAT-like_dom_sf"/>
</dbReference>
<sequence>MEQAQWCKVRIVLPTNPRPTIERIKATWRQIAYHHSCLRTVLRTEPKTGKVYHRVLSRVSDIRWKERRTSSSPSASSQVSDCSDDDLAHLTVEEAPGTGYYVSLHVRRALVDSTSLGVIKVNFDLLYCGIPLQEHTPFRAYARFLAQVKNVDDSNAFWAGVLKNATPRNAVRPVEAAEGQLEFTKRSAISAELNDSLLYNLSTVELEYGISRRVLFETLWALVLQHHTGSDEVIFGSIGRDMSFFGAESCIGCLDQTYPVRLSVSWDVKFQDLADAVQAYHQMASQHSYVGYHEIQRHLHGVPVETVINYTPNLNSPSTAGQLTCFPLALSINGTRPLKLTLCHAPSIEAGEAEVLLSHFIEALRNALNKIYLPHTLVGSIEIDSPAERTAIVKENRSQREERSSTITKLFEDVVLEHPDRNAVEDESGNTLTFAELNNLANGVARSLQLKKGDIVPVCMDRSIDLIVSLLAVLKSGAAYTILDPEGPKNRNLQIVTDCRASLVLTHRKYSVLFENSREIEHSLEAAKATNSSNLDLALSPQDNCYIVYTSGSAGKPKGVVLTHGAATNGMAHHSLNGKQRWLLFYNPTFSAAQRTMLSTLVHGGTLIVVQKRTLETSLARILNDLHVDALGITPSALSLLHPDDVPQLKQVTLVGERIPQALVAQWAAHVELRNTYGLSECTQLNFGTRLSSDSNPRVIGRPADTTSAFVLVPGSTALAPRGVIGELCLAGPQLGSGYLNEFERTARAFVDNPFGKGKLYRTGDAAKMHHDGAFEIFGRIDFQAKINGQKVEPAEVDRVLAAHEAVAASITAAADIADRTVLVAGLVLEEGSDWRESLRAVRAHAERFLPAYMVPSFWVPLAEIPTNTNGKTDVRGFRAKAESLGVEGLLALMSAGADVGALADETELAIAKVWAKVLGLGLNSIGREHSFLTLGGSSIQAIRAIAELRKAGFEADMASLLSDATLEEAASTYTRLPDGLVEDPEPLELIADAKIKEALRAEVGVEDAYPATPLQSDMLPSLTMDEDRHSYQRVWDISGLDIGKLRKSFQAVLERREILRTSFVPNGRSIIQVVRNDMSLPWIETGLSLDQYLKHDRANRFSMDGPLFRLAVLSNSILVVTMHHSLFDFWSHRFLYQDVAAAYLGRDIPLRAPFKRFVGYLAKQDTTAHRRWWREYLKGAEPTLLNHSPVNELQKLHKTLPGGLQDHTRKLGFTTGAGMYAAWSLVLSKHLNSQDVTFMSSLSGRDLPVSGVDSMDGPTLTIVPQRILLDPEQTLGELAMTVGTRLLELGAHGQFGMRNAFAAAKMPQDSVDTFLNILVSPKDDDATASVFKRYGPRPQWGLHWVTMEVEEGSSETAFRISGPMEERRLQYLMESFIETLFAILEKPSQSVAGTSVLSKAEADFLNHTLSNRESLYVPEPELLHARFEQHAAEAPNAIAIDWNGEEQVSYSALNARANQLAHHLVAQGTQIGDRIPLLLDKSVDTVVALLAVMKAGAAYVPLSPENPVERNLFITNDVSAKILIAHRAHASAINNTPHNLSAIVILDDIRTHLSTLPTTTPSLSIPPTSLAYLIYTSGSTGQPKGVQLPHRAAAAAVRSMEVAEGRNTGEWRTLQFANYVFDASVQDFFNTLSTGGTLCMAPTERLLSDLAGAINAMDARQAILTPTVAKLLRPEEVPGFETLIVGGEPLSADVVSAWKGAGRTVLNVYGPTETSMVVTTKDVQVGGRVANIGAPFPTVMAFIVEPEGYGLVPYGAVGELCVAGPQVSDGYNNRDELTKTCFVSSEALKVDKLYRTGDLARWLPGGEIECLGRKDNQIKIHGHRIELGEVEAAVLRTGIVQNGAVILATINNKPQLVAFCIFESTGAVEIQPAADHVDNFRDFRDKLTGLTPYMVPKFVLPMGEFPKLPSRKIDRKTLKRIAEEMDPLVVSHYALSGPGEQHKIVPVQTEQEALLESMWAELFQLPAAEIGREANFLALGGDSVSAISLSSMARKAGYILSVNNILRFSELAEMAAKLQASVVDESRPKREFVVPEVAKDAVKSAGLSMEEDVEYIYPCPPGQAEFVSQGHREEQMWALMAVRRMPPTTDPQKWLDATKRLAEINDILRTSWLQVADSDWVGVVLKSTHLDVTFAEVSNDAQANEIIEAFWNERFAFGRPFIKYAILRYPDQSFDLAIKLNHAVYDGTLLRIFDDHFTAILSNSPTIPAHVPFKDFTLHIYQSDKATSLAYWASAFARTPATTPYPPLPSPTHVPKITASVRLPITTSLDRLARSSGVTPAIIFQAAFQLWLARASSTGTSVVSFDYLLSGRNVSDLPAAWGDPQTINGTVANFLPVRATVEGGESLRAYLQRTQDAFWSITEHGNVGLDEIYGAAGLERKEVGNRALFLFQPFEPAAQGAGDDGRWLVMAKSRVRMFQPYGLVVEVAKALGDAHRLVVMYDEGIFTEERATGIAAEISELVEIFAEQGEDGERLLMEL</sequence>
<dbReference type="Gene3D" id="3.40.50.12780">
    <property type="entry name" value="N-terminal domain of ligase-like"/>
    <property type="match status" value="2"/>
</dbReference>
<dbReference type="InterPro" id="IPR000873">
    <property type="entry name" value="AMP-dep_synth/lig_dom"/>
</dbReference>
<evidence type="ECO:0000313" key="6">
    <source>
        <dbReference type="EMBL" id="EKG13702.1"/>
    </source>
</evidence>
<evidence type="ECO:0000256" key="1">
    <source>
        <dbReference type="ARBA" id="ARBA00022450"/>
    </source>
</evidence>
<accession>K2RLK2</accession>
<keyword evidence="2" id="KW-0597">Phosphoprotein</keyword>
<dbReference type="Pfam" id="PF00550">
    <property type="entry name" value="PP-binding"/>
    <property type="match status" value="2"/>
</dbReference>
<dbReference type="SUPFAM" id="SSF56801">
    <property type="entry name" value="Acetyl-CoA synthetase-like"/>
    <property type="match status" value="2"/>
</dbReference>
<dbReference type="InterPro" id="IPR009081">
    <property type="entry name" value="PP-bd_ACP"/>
</dbReference>
<gene>
    <name evidence="6" type="ORF">MPH_09168</name>
</gene>
<dbReference type="InterPro" id="IPR042099">
    <property type="entry name" value="ANL_N_sf"/>
</dbReference>
<evidence type="ECO:0000313" key="7">
    <source>
        <dbReference type="Proteomes" id="UP000007129"/>
    </source>
</evidence>
<dbReference type="EMBL" id="AHHD01000387">
    <property type="protein sequence ID" value="EKG13702.1"/>
    <property type="molecule type" value="Genomic_DNA"/>
</dbReference>
<dbReference type="OrthoDB" id="416786at2759"/>
<dbReference type="InterPro" id="IPR036736">
    <property type="entry name" value="ACP-like_sf"/>
</dbReference>
<dbReference type="eggNOG" id="KOG1178">
    <property type="taxonomic scope" value="Eukaryota"/>
</dbReference>
<keyword evidence="1" id="KW-0596">Phosphopantetheine</keyword>
<dbReference type="PROSITE" id="PS50075">
    <property type="entry name" value="CARRIER"/>
    <property type="match status" value="2"/>
</dbReference>
<dbReference type="Gene3D" id="1.10.1200.10">
    <property type="entry name" value="ACP-like"/>
    <property type="match status" value="2"/>
</dbReference>
<dbReference type="CDD" id="cd05918">
    <property type="entry name" value="A_NRPS_SidN3_like"/>
    <property type="match status" value="2"/>
</dbReference>
<dbReference type="SUPFAM" id="SSF47336">
    <property type="entry name" value="ACP-like"/>
    <property type="match status" value="2"/>
</dbReference>
<dbReference type="Pfam" id="PF00501">
    <property type="entry name" value="AMP-binding"/>
    <property type="match status" value="2"/>
</dbReference>
<dbReference type="GO" id="GO:0005737">
    <property type="term" value="C:cytoplasm"/>
    <property type="evidence" value="ECO:0007669"/>
    <property type="project" value="TreeGrafter"/>
</dbReference>
<dbReference type="PANTHER" id="PTHR45527">
    <property type="entry name" value="NONRIBOSOMAL PEPTIDE SYNTHETASE"/>
    <property type="match status" value="1"/>
</dbReference>
<protein>
    <submittedName>
        <fullName evidence="6">AMP-dependent synthetase/ligase</fullName>
    </submittedName>
</protein>
<organism evidence="6 7">
    <name type="scientific">Macrophomina phaseolina (strain MS6)</name>
    <name type="common">Charcoal rot fungus</name>
    <dbReference type="NCBI Taxonomy" id="1126212"/>
    <lineage>
        <taxon>Eukaryota</taxon>
        <taxon>Fungi</taxon>
        <taxon>Dikarya</taxon>
        <taxon>Ascomycota</taxon>
        <taxon>Pezizomycotina</taxon>
        <taxon>Dothideomycetes</taxon>
        <taxon>Dothideomycetes incertae sedis</taxon>
        <taxon>Botryosphaeriales</taxon>
        <taxon>Botryosphaeriaceae</taxon>
        <taxon>Macrophomina</taxon>
    </lineage>
</organism>
<dbReference type="GO" id="GO:0031177">
    <property type="term" value="F:phosphopantetheine binding"/>
    <property type="evidence" value="ECO:0007669"/>
    <property type="project" value="TreeGrafter"/>
</dbReference>
<dbReference type="PANTHER" id="PTHR45527:SF1">
    <property type="entry name" value="FATTY ACID SYNTHASE"/>
    <property type="match status" value="1"/>
</dbReference>
<evidence type="ECO:0000256" key="2">
    <source>
        <dbReference type="ARBA" id="ARBA00022553"/>
    </source>
</evidence>
<dbReference type="FunFam" id="3.40.50.980:FF:000001">
    <property type="entry name" value="Non-ribosomal peptide synthetase"/>
    <property type="match status" value="1"/>
</dbReference>
<dbReference type="Pfam" id="PF00668">
    <property type="entry name" value="Condensation"/>
    <property type="match status" value="3"/>
</dbReference>
<dbReference type="GO" id="GO:0043041">
    <property type="term" value="P:amino acid activation for nonribosomal peptide biosynthetic process"/>
    <property type="evidence" value="ECO:0007669"/>
    <property type="project" value="TreeGrafter"/>
</dbReference>
<dbReference type="GO" id="GO:0044550">
    <property type="term" value="P:secondary metabolite biosynthetic process"/>
    <property type="evidence" value="ECO:0007669"/>
    <property type="project" value="TreeGrafter"/>
</dbReference>
<dbReference type="FunFam" id="3.40.50.12780:FF:000012">
    <property type="entry name" value="Non-ribosomal peptide synthetase"/>
    <property type="match status" value="1"/>
</dbReference>
<dbReference type="Proteomes" id="UP000007129">
    <property type="component" value="Unassembled WGS sequence"/>
</dbReference>
<dbReference type="NCBIfam" id="TIGR01733">
    <property type="entry name" value="AA-adenyl-dom"/>
    <property type="match status" value="2"/>
</dbReference>
<dbReference type="PROSITE" id="PS00455">
    <property type="entry name" value="AMP_BINDING"/>
    <property type="match status" value="1"/>
</dbReference>
<comment type="similarity">
    <text evidence="4">Belongs to the NRP synthetase family.</text>
</comment>
<keyword evidence="3 6" id="KW-0436">Ligase</keyword>
<dbReference type="GO" id="GO:0016874">
    <property type="term" value="F:ligase activity"/>
    <property type="evidence" value="ECO:0007669"/>
    <property type="project" value="UniProtKB-KW"/>
</dbReference>
<dbReference type="InterPro" id="IPR020845">
    <property type="entry name" value="AMP-binding_CS"/>
</dbReference>
<reference evidence="6 7" key="1">
    <citation type="journal article" date="2012" name="BMC Genomics">
        <title>Tools to kill: Genome of one of the most destructive plant pathogenic fungi Macrophomina phaseolina.</title>
        <authorList>
            <person name="Islam M.S."/>
            <person name="Haque M.S."/>
            <person name="Islam M.M."/>
            <person name="Emdad E.M."/>
            <person name="Halim A."/>
            <person name="Hossen Q.M.M."/>
            <person name="Hossain M.Z."/>
            <person name="Ahmed B."/>
            <person name="Rahim S."/>
            <person name="Rahman M.S."/>
            <person name="Alam M.M."/>
            <person name="Hou S."/>
            <person name="Wan X."/>
            <person name="Saito J.A."/>
            <person name="Alam M."/>
        </authorList>
    </citation>
    <scope>NUCLEOTIDE SEQUENCE [LARGE SCALE GENOMIC DNA]</scope>
    <source>
        <strain evidence="6 7">MS6</strain>
    </source>
</reference>
<dbReference type="InterPro" id="IPR045851">
    <property type="entry name" value="AMP-bd_C_sf"/>
</dbReference>
<dbReference type="FunFam" id="3.30.300.30:FF:000015">
    <property type="entry name" value="Nonribosomal peptide synthase SidD"/>
    <property type="match status" value="1"/>
</dbReference>
<dbReference type="Gene3D" id="3.30.559.10">
    <property type="entry name" value="Chloramphenicol acetyltransferase-like domain"/>
    <property type="match status" value="3"/>
</dbReference>
<evidence type="ECO:0000256" key="3">
    <source>
        <dbReference type="ARBA" id="ARBA00022598"/>
    </source>
</evidence>
<name>K2RLK2_MACPH</name>
<feature type="domain" description="Carrier" evidence="5">
    <location>
        <begin position="1947"/>
        <end position="2023"/>
    </location>
</feature>
<dbReference type="STRING" id="1126212.K2RLK2"/>
<evidence type="ECO:0000259" key="5">
    <source>
        <dbReference type="PROSITE" id="PS50075"/>
    </source>
</evidence>
<dbReference type="InterPro" id="IPR001242">
    <property type="entry name" value="Condensation_dom"/>
</dbReference>
<dbReference type="InParanoid" id="K2RLK2"/>
<comment type="caution">
    <text evidence="6">The sequence shown here is derived from an EMBL/GenBank/DDBJ whole genome shotgun (WGS) entry which is preliminary data.</text>
</comment>
<dbReference type="Gene3D" id="3.30.559.30">
    <property type="entry name" value="Nonribosomal peptide synthetase, condensation domain"/>
    <property type="match status" value="3"/>
</dbReference>
<dbReference type="InterPro" id="IPR006162">
    <property type="entry name" value="Ppantetheine_attach_site"/>
</dbReference>
<dbReference type="InterPro" id="IPR010071">
    <property type="entry name" value="AA_adenyl_dom"/>
</dbReference>
<dbReference type="SUPFAM" id="SSF52777">
    <property type="entry name" value="CoA-dependent acyltransferases"/>
    <property type="match status" value="6"/>
</dbReference>
<dbReference type="HOGENOM" id="CLU_000022_0_12_1"/>
<dbReference type="PROSITE" id="PS00012">
    <property type="entry name" value="PHOSPHOPANTETHEINE"/>
    <property type="match status" value="1"/>
</dbReference>
<feature type="domain" description="Carrier" evidence="5">
    <location>
        <begin position="902"/>
        <end position="978"/>
    </location>
</feature>
<proteinExistence type="inferred from homology"/>
<dbReference type="VEuPathDB" id="FungiDB:MPH_09168"/>
<evidence type="ECO:0000256" key="4">
    <source>
        <dbReference type="ARBA" id="ARBA00029454"/>
    </source>
</evidence>
<dbReference type="Gene3D" id="3.30.300.30">
    <property type="match status" value="2"/>
</dbReference>